<sequence length="1188" mass="133733">MLFIRILFILVIILSSYNGEAQMDYAASWKMVNTEVSTTSDSIDVAILIRANQMQLRLIKQKITYKGTVEQDGSFELSYVYPSIDKVPDVRNAENPRDPRILELYTKEDNAIIFSGIFNPTGNSTLQNIVPQFDLESLTRKEEDITHNYELIPRPTIRIYDQFDKLADVSTSFSNPFPDIIIDPNSVQVNVSNNIASISLEAEIEDALANIVNGLADIDKILVEYIDPSKEDYLISREVNFSRTEGERTKWKPYAHKLNTSVSNINIPLIGNQTNLNLVCTNVLGNKSTASVIIEANTVTTDSITEMADSYNFKSFSIENADNVGFFNPIQVRLTKPDYIQTISGDNVAGQTITYNGSELEMVPDSDENRPNNFRLSTPLVGLANIPESLSGADNLVDVLVTNNNIEVNHDTAKKDLSWNYTAHSPANVYTYVLGLTYSHHIFDEELLEKYELVPNATFRVIDENNKDLGFNNITINQNLYGANQKLIGYALKIHIPYLSPLLGRTCYVEFQLRDKKTKWRAKRKLGPFKIGNLKTVIVGVDGFAYKSANVVVNDRRSKGFSVAFQTDENDGGIKEKVLSAIPTVTWCNWTGIYSGQPPGRHGINGNSYLGFNSVRKAMLTINANAVCIGFNNKAHRNSESLFDKLVQDYPINLRIRNKLRGYSLFPWYAKYTNNSVEVTSIRYPKSVWQEIKALDKYAVKSAHHLIHHNPVAADRLDFETYRTFNHNVSSRMQVNSKNPIDIAAMYFPGPDNVGHYLGDKRPAGFNPPYNHKDINNVTYRLGPQTPEVDSPLLAIEDHALQVTDYYLHKNVQDLSLKGLLYGTLFVLVADHGLHAYQNDSQNIFNIFSNDIFEVIEEKLYKAPIFNGSFAGRQVRIEKTVTNMGGSSKSFVSVKSFTDILELIEEDRKQPIIQLTGIEVKTNAGNWIRLSESNGSTTPNGPISVYDLYRFARTNKITYSPNGGMAHLYIRSRKKVIDNQLIKEAAKILYAASTGENGITFKNNKLVPKNNPVINRIDGGAFGKVPAIFIKATNRGDEEGRLRSQYRWVKSASLANDQLVLGSIDEFLQASGLSNKWPDFKERIKEMNDTRSNGRSGDIVVLTDGAMGYLTVNKGDEYNGWHGGATKSESFIPMFINIPGEVVDESFIKNGFQKAKAAWKRESPNSQYMRNWNLTEVLKYIYNEIPRN</sequence>
<name>A0ABT8WEG7_9FLAO</name>
<dbReference type="Gene3D" id="3.40.720.10">
    <property type="entry name" value="Alkaline Phosphatase, subunit A"/>
    <property type="match status" value="1"/>
</dbReference>
<comment type="caution">
    <text evidence="1">The sequence shown here is derived from an EMBL/GenBank/DDBJ whole genome shotgun (WGS) entry which is preliminary data.</text>
</comment>
<evidence type="ECO:0000313" key="2">
    <source>
        <dbReference type="Proteomes" id="UP001176883"/>
    </source>
</evidence>
<gene>
    <name evidence="1" type="ORF">Q4Q35_16580</name>
</gene>
<dbReference type="InterPro" id="IPR002591">
    <property type="entry name" value="Phosphodiest/P_Trfase"/>
</dbReference>
<dbReference type="PANTHER" id="PTHR10151:SF120">
    <property type="entry name" value="BIS(5'-ADENOSYL)-TRIPHOSPHATASE"/>
    <property type="match status" value="1"/>
</dbReference>
<accession>A0ABT8WEG7</accession>
<dbReference type="PANTHER" id="PTHR10151">
    <property type="entry name" value="ECTONUCLEOTIDE PYROPHOSPHATASE/PHOSPHODIESTERASE"/>
    <property type="match status" value="1"/>
</dbReference>
<organism evidence="1 2">
    <name type="scientific">Flavivirga aquimarina</name>
    <dbReference type="NCBI Taxonomy" id="2027862"/>
    <lineage>
        <taxon>Bacteria</taxon>
        <taxon>Pseudomonadati</taxon>
        <taxon>Bacteroidota</taxon>
        <taxon>Flavobacteriia</taxon>
        <taxon>Flavobacteriales</taxon>
        <taxon>Flavobacteriaceae</taxon>
        <taxon>Flavivirga</taxon>
    </lineage>
</organism>
<dbReference type="InterPro" id="IPR017850">
    <property type="entry name" value="Alkaline_phosphatase_core_sf"/>
</dbReference>
<dbReference type="SUPFAM" id="SSF53649">
    <property type="entry name" value="Alkaline phosphatase-like"/>
    <property type="match status" value="1"/>
</dbReference>
<dbReference type="Pfam" id="PF01663">
    <property type="entry name" value="Phosphodiest"/>
    <property type="match status" value="1"/>
</dbReference>
<reference evidence="1" key="1">
    <citation type="submission" date="2023-07" db="EMBL/GenBank/DDBJ databases">
        <title>Two novel species in the genus Flavivirga.</title>
        <authorList>
            <person name="Kwon K."/>
        </authorList>
    </citation>
    <scope>NUCLEOTIDE SEQUENCE</scope>
    <source>
        <strain evidence="1">KCTC 52353</strain>
    </source>
</reference>
<protein>
    <submittedName>
        <fullName evidence="1">Alkaline phosphatase family protein</fullName>
    </submittedName>
</protein>
<dbReference type="Proteomes" id="UP001176883">
    <property type="component" value="Unassembled WGS sequence"/>
</dbReference>
<evidence type="ECO:0000313" key="1">
    <source>
        <dbReference type="EMBL" id="MDO5971424.1"/>
    </source>
</evidence>
<proteinExistence type="predicted"/>
<keyword evidence="2" id="KW-1185">Reference proteome</keyword>
<dbReference type="EMBL" id="JAUOEK010000155">
    <property type="protein sequence ID" value="MDO5971424.1"/>
    <property type="molecule type" value="Genomic_DNA"/>
</dbReference>
<dbReference type="RefSeq" id="WP_303279139.1">
    <property type="nucleotide sequence ID" value="NZ_JAUOEK010000155.1"/>
</dbReference>